<dbReference type="RefSeq" id="WP_009054969.1">
    <property type="nucleotide sequence ID" value="NZ_AJYA01000020.1"/>
</dbReference>
<keyword evidence="2" id="KW-0238">DNA-binding</keyword>
<name>I5C3U0_9BACT</name>
<evidence type="ECO:0000313" key="6">
    <source>
        <dbReference type="Proteomes" id="UP000005551"/>
    </source>
</evidence>
<evidence type="ECO:0000256" key="3">
    <source>
        <dbReference type="ARBA" id="ARBA00023163"/>
    </source>
</evidence>
<dbReference type="Gene3D" id="1.10.10.60">
    <property type="entry name" value="Homeodomain-like"/>
    <property type="match status" value="2"/>
</dbReference>
<dbReference type="PROSITE" id="PS00041">
    <property type="entry name" value="HTH_ARAC_FAMILY_1"/>
    <property type="match status" value="1"/>
</dbReference>
<feature type="domain" description="HTH araC/xylS-type" evidence="4">
    <location>
        <begin position="42"/>
        <end position="140"/>
    </location>
</feature>
<dbReference type="STRING" id="1189621.A3SI_09872"/>
<evidence type="ECO:0000256" key="1">
    <source>
        <dbReference type="ARBA" id="ARBA00023015"/>
    </source>
</evidence>
<evidence type="ECO:0000313" key="5">
    <source>
        <dbReference type="EMBL" id="EIM76492.1"/>
    </source>
</evidence>
<dbReference type="InterPro" id="IPR050204">
    <property type="entry name" value="AraC_XylS_family_regulators"/>
</dbReference>
<dbReference type="Proteomes" id="UP000005551">
    <property type="component" value="Unassembled WGS sequence"/>
</dbReference>
<dbReference type="EMBL" id="AJYA01000020">
    <property type="protein sequence ID" value="EIM76492.1"/>
    <property type="molecule type" value="Genomic_DNA"/>
</dbReference>
<dbReference type="PANTHER" id="PTHR46796">
    <property type="entry name" value="HTH-TYPE TRANSCRIPTIONAL ACTIVATOR RHAS-RELATED"/>
    <property type="match status" value="1"/>
</dbReference>
<dbReference type="SMART" id="SM00342">
    <property type="entry name" value="HTH_ARAC"/>
    <property type="match status" value="1"/>
</dbReference>
<gene>
    <name evidence="5" type="ORF">A3SI_09872</name>
</gene>
<comment type="caution">
    <text evidence="5">The sequence shown here is derived from an EMBL/GenBank/DDBJ whole genome shotgun (WGS) entry which is preliminary data.</text>
</comment>
<proteinExistence type="predicted"/>
<dbReference type="InterPro" id="IPR018062">
    <property type="entry name" value="HTH_AraC-typ_CS"/>
</dbReference>
<keyword evidence="6" id="KW-1185">Reference proteome</keyword>
<accession>I5C3U0</accession>
<dbReference type="PROSITE" id="PS01124">
    <property type="entry name" value="HTH_ARAC_FAMILY_2"/>
    <property type="match status" value="1"/>
</dbReference>
<dbReference type="PANTHER" id="PTHR46796:SF13">
    <property type="entry name" value="HTH-TYPE TRANSCRIPTIONAL ACTIVATOR RHAS"/>
    <property type="match status" value="1"/>
</dbReference>
<evidence type="ECO:0000259" key="4">
    <source>
        <dbReference type="PROSITE" id="PS01124"/>
    </source>
</evidence>
<dbReference type="GO" id="GO:0043565">
    <property type="term" value="F:sequence-specific DNA binding"/>
    <property type="evidence" value="ECO:0007669"/>
    <property type="project" value="InterPro"/>
</dbReference>
<dbReference type="SUPFAM" id="SSF46689">
    <property type="entry name" value="Homeodomain-like"/>
    <property type="match status" value="2"/>
</dbReference>
<dbReference type="GO" id="GO:0003700">
    <property type="term" value="F:DNA-binding transcription factor activity"/>
    <property type="evidence" value="ECO:0007669"/>
    <property type="project" value="InterPro"/>
</dbReference>
<dbReference type="AlphaFoldDB" id="I5C3U0"/>
<dbReference type="InterPro" id="IPR018060">
    <property type="entry name" value="HTH_AraC"/>
</dbReference>
<dbReference type="InterPro" id="IPR020449">
    <property type="entry name" value="Tscrpt_reg_AraC-type_HTH"/>
</dbReference>
<sequence>MDGPGAILEIAMKQFARLLVAQNKANKSLPSEQQPPPQGHVSQAGEYLRQHYQEELDIEKLAAMVHMSVPTFFRAFKTHFGTTPLQFLHEQRIRVARELLKNPDISVADACFALGYANTSYFIKTFKSQLGLTPKQYQLKVCKS</sequence>
<protein>
    <submittedName>
        <fullName evidence="5">AraC family transcriptional regulator</fullName>
    </submittedName>
</protein>
<keyword evidence="1" id="KW-0805">Transcription regulation</keyword>
<organism evidence="5 6">
    <name type="scientific">Nitritalea halalkaliphila LW7</name>
    <dbReference type="NCBI Taxonomy" id="1189621"/>
    <lineage>
        <taxon>Bacteria</taxon>
        <taxon>Pseudomonadati</taxon>
        <taxon>Bacteroidota</taxon>
        <taxon>Cytophagia</taxon>
        <taxon>Cytophagales</taxon>
        <taxon>Cyclobacteriaceae</taxon>
        <taxon>Nitritalea</taxon>
    </lineage>
</organism>
<keyword evidence="3" id="KW-0804">Transcription</keyword>
<reference evidence="5 6" key="1">
    <citation type="submission" date="2012-05" db="EMBL/GenBank/DDBJ databases">
        <title>Genome sequence of Nitritalea halalkaliphila LW7.</title>
        <authorList>
            <person name="Jangir P.K."/>
            <person name="Singh A."/>
            <person name="Shivaji S."/>
            <person name="Sharma R."/>
        </authorList>
    </citation>
    <scope>NUCLEOTIDE SEQUENCE [LARGE SCALE GENOMIC DNA]</scope>
    <source>
        <strain evidence="5 6">LW7</strain>
    </source>
</reference>
<evidence type="ECO:0000256" key="2">
    <source>
        <dbReference type="ARBA" id="ARBA00023125"/>
    </source>
</evidence>
<dbReference type="Pfam" id="PF12833">
    <property type="entry name" value="HTH_18"/>
    <property type="match status" value="1"/>
</dbReference>
<dbReference type="InterPro" id="IPR009057">
    <property type="entry name" value="Homeodomain-like_sf"/>
</dbReference>
<dbReference type="PRINTS" id="PR00032">
    <property type="entry name" value="HTHARAC"/>
</dbReference>